<organism evidence="1">
    <name type="scientific">marine sediment metagenome</name>
    <dbReference type="NCBI Taxonomy" id="412755"/>
    <lineage>
        <taxon>unclassified sequences</taxon>
        <taxon>metagenomes</taxon>
        <taxon>ecological metagenomes</taxon>
    </lineage>
</organism>
<name>X1V464_9ZZZZ</name>
<dbReference type="EMBL" id="BARW01037416">
    <property type="protein sequence ID" value="GAJ24474.1"/>
    <property type="molecule type" value="Genomic_DNA"/>
</dbReference>
<feature type="non-terminal residue" evidence="1">
    <location>
        <position position="1"/>
    </location>
</feature>
<proteinExistence type="predicted"/>
<accession>X1V464</accession>
<protein>
    <submittedName>
        <fullName evidence="1">Uncharacterized protein</fullName>
    </submittedName>
</protein>
<dbReference type="AlphaFoldDB" id="X1V464"/>
<sequence>SATNNTNAMVEMIKILPRARRAINPKRKPQTMAIIPAKGAVINGEIFQNTNIIPEK</sequence>
<gene>
    <name evidence="1" type="ORF">S12H4_57773</name>
</gene>
<evidence type="ECO:0000313" key="1">
    <source>
        <dbReference type="EMBL" id="GAJ24474.1"/>
    </source>
</evidence>
<comment type="caution">
    <text evidence="1">The sequence shown here is derived from an EMBL/GenBank/DDBJ whole genome shotgun (WGS) entry which is preliminary data.</text>
</comment>
<reference evidence="1" key="1">
    <citation type="journal article" date="2014" name="Front. Microbiol.">
        <title>High frequency of phylogenetically diverse reductive dehalogenase-homologous genes in deep subseafloor sedimentary metagenomes.</title>
        <authorList>
            <person name="Kawai M."/>
            <person name="Futagami T."/>
            <person name="Toyoda A."/>
            <person name="Takaki Y."/>
            <person name="Nishi S."/>
            <person name="Hori S."/>
            <person name="Arai W."/>
            <person name="Tsubouchi T."/>
            <person name="Morono Y."/>
            <person name="Uchiyama I."/>
            <person name="Ito T."/>
            <person name="Fujiyama A."/>
            <person name="Inagaki F."/>
            <person name="Takami H."/>
        </authorList>
    </citation>
    <scope>NUCLEOTIDE SEQUENCE</scope>
    <source>
        <strain evidence="1">Expedition CK06-06</strain>
    </source>
</reference>